<reference evidence="3 4" key="1">
    <citation type="journal article" date="2006" name="Int. J. Syst. Evol. Microbiol.">
        <title>Costertonia aggregata gen. nov., sp. nov., a mesophilic marine bacterium of the family Flavobacteriaceae, isolated from a mature biofilm.</title>
        <authorList>
            <person name="Kwon K.K."/>
            <person name="Lee Y.K."/>
            <person name="Lee H.K."/>
        </authorList>
    </citation>
    <scope>NUCLEOTIDE SEQUENCE [LARGE SCALE GENOMIC DNA]</scope>
    <source>
        <strain evidence="3 4">KCCM 42265</strain>
    </source>
</reference>
<dbReference type="AlphaFoldDB" id="A0A7H9APV8"/>
<evidence type="ECO:0000313" key="4">
    <source>
        <dbReference type="Proteomes" id="UP000509302"/>
    </source>
</evidence>
<keyword evidence="4" id="KW-1185">Reference proteome</keyword>
<keyword evidence="2" id="KW-0812">Transmembrane</keyword>
<dbReference type="EMBL" id="CP058595">
    <property type="protein sequence ID" value="QLG45470.1"/>
    <property type="molecule type" value="Genomic_DNA"/>
</dbReference>
<organism evidence="3 4">
    <name type="scientific">Costertonia aggregata</name>
    <dbReference type="NCBI Taxonomy" id="343403"/>
    <lineage>
        <taxon>Bacteria</taxon>
        <taxon>Pseudomonadati</taxon>
        <taxon>Bacteroidota</taxon>
        <taxon>Flavobacteriia</taxon>
        <taxon>Flavobacteriales</taxon>
        <taxon>Flavobacteriaceae</taxon>
        <taxon>Costertonia</taxon>
    </lineage>
</organism>
<evidence type="ECO:0000313" key="3">
    <source>
        <dbReference type="EMBL" id="QLG45470.1"/>
    </source>
</evidence>
<dbReference type="KEGG" id="cagg:HYG79_08975"/>
<dbReference type="Proteomes" id="UP000509302">
    <property type="component" value="Chromosome"/>
</dbReference>
<evidence type="ECO:0000256" key="1">
    <source>
        <dbReference type="SAM" id="Coils"/>
    </source>
</evidence>
<feature type="transmembrane region" description="Helical" evidence="2">
    <location>
        <begin position="9"/>
        <end position="26"/>
    </location>
</feature>
<evidence type="ECO:0000256" key="2">
    <source>
        <dbReference type="SAM" id="Phobius"/>
    </source>
</evidence>
<proteinExistence type="predicted"/>
<dbReference type="InterPro" id="IPR029045">
    <property type="entry name" value="ClpP/crotonase-like_dom_sf"/>
</dbReference>
<keyword evidence="1" id="KW-0175">Coiled coil</keyword>
<dbReference type="Gene3D" id="3.90.226.10">
    <property type="entry name" value="2-enoyl-CoA Hydratase, Chain A, domain 1"/>
    <property type="match status" value="1"/>
</dbReference>
<keyword evidence="2" id="KW-1133">Transmembrane helix</keyword>
<protein>
    <recommendedName>
        <fullName evidence="5">Peptidase S41</fullName>
    </recommendedName>
</protein>
<sequence length="454" mass="52503">MKKGKLKKWHYGLFALMIPLLGIFIWQPSREEVEINHHDKTRNEQWMADLNFFENVYLSDSKTFSKDTAESCKVLLDSLRKNIDRLSDNQMTLELSKAVAMANNGHTTIHLSGMDKIPLRFYWFKDGLYIIKTDKASSKYLGSKVLKINSMDINNVFQKMKPHLSGIDRFKKFTASNYLSSPQILNGLGISKADTLELSLLRDSDTLKVNFGIKKMPDTKYEYETWADLYPNNKQDTSWNHLLNADDQLPLYLKDMEKGVSHTFMDSEKIAYFGINALWYKCNDFEGQIDAFLDTLKTKSDYNVIIDLRYYTGGNFMKPTKLATHTPEIIDEGKKIYLVTSNKTFSAGLVTAARVKYFAEDKVVIVGEEVGDNLKFWAEGDYYTLPYSQIKIQDSKYEHDWAEDTFTLGKTFWVNAFYGVPAKNLDVDKNISMSFQDYATHRDPIVEWVLKHKQ</sequence>
<accession>A0A7H9APV8</accession>
<evidence type="ECO:0008006" key="5">
    <source>
        <dbReference type="Google" id="ProtNLM"/>
    </source>
</evidence>
<gene>
    <name evidence="3" type="ORF">HYG79_08975</name>
</gene>
<dbReference type="SUPFAM" id="SSF52096">
    <property type="entry name" value="ClpP/crotonase"/>
    <property type="match status" value="1"/>
</dbReference>
<keyword evidence="2" id="KW-0472">Membrane</keyword>
<dbReference type="RefSeq" id="WP_179241759.1">
    <property type="nucleotide sequence ID" value="NZ_CP058595.1"/>
</dbReference>
<feature type="coiled-coil region" evidence="1">
    <location>
        <begin position="69"/>
        <end position="96"/>
    </location>
</feature>
<name>A0A7H9APV8_9FLAO</name>